<reference evidence="16" key="1">
    <citation type="submission" date="2015-07" db="EMBL/GenBank/DDBJ databases">
        <title>Genome sequencing project for genomic taxonomy and phylogenomics of Bacillus-like bacteria.</title>
        <authorList>
            <person name="Liu B."/>
            <person name="Wang J."/>
            <person name="Zhu Y."/>
            <person name="Liu G."/>
            <person name="Chen Q."/>
            <person name="Chen Z."/>
            <person name="Lan J."/>
            <person name="Che J."/>
            <person name="Ge C."/>
            <person name="Shi H."/>
            <person name="Pan Z."/>
            <person name="Liu X."/>
        </authorList>
    </citation>
    <scope>NUCLEOTIDE SEQUENCE [LARGE SCALE GENOMIC DNA]</scope>
    <source>
        <strain evidence="16">FJAT-27997</strain>
    </source>
</reference>
<evidence type="ECO:0000259" key="14">
    <source>
        <dbReference type="Pfam" id="PF12849"/>
    </source>
</evidence>
<dbReference type="STRING" id="1679170.AC625_18915"/>
<dbReference type="AlphaFoldDB" id="A0A0K9H0M7"/>
<gene>
    <name evidence="15" type="ORF">AC625_18915</name>
</gene>
<keyword evidence="7 12" id="KW-0592">Phosphate transport</keyword>
<feature type="domain" description="PBP" evidence="14">
    <location>
        <begin position="29"/>
        <end position="269"/>
    </location>
</feature>
<protein>
    <recommendedName>
        <fullName evidence="12">Phosphate-binding protein</fullName>
    </recommendedName>
</protein>
<comment type="subcellular location">
    <subcellularLocation>
        <location evidence="2 12">Cell membrane</location>
        <topology evidence="2 12">Lipid-anchor</topology>
    </subcellularLocation>
</comment>
<keyword evidence="9 13" id="KW-0472">Membrane</keyword>
<keyword evidence="11 12" id="KW-0449">Lipoprotein</keyword>
<dbReference type="SUPFAM" id="SSF53850">
    <property type="entry name" value="Periplasmic binding protein-like II"/>
    <property type="match status" value="1"/>
</dbReference>
<dbReference type="NCBIfam" id="TIGR02136">
    <property type="entry name" value="ptsS_2"/>
    <property type="match status" value="1"/>
</dbReference>
<evidence type="ECO:0000256" key="13">
    <source>
        <dbReference type="SAM" id="Phobius"/>
    </source>
</evidence>
<dbReference type="PATRIC" id="fig|1679170.3.peg.4284"/>
<keyword evidence="13" id="KW-0812">Transmembrane</keyword>
<dbReference type="OrthoDB" id="9790048at2"/>
<keyword evidence="8" id="KW-0732">Signal</keyword>
<evidence type="ECO:0000256" key="2">
    <source>
        <dbReference type="ARBA" id="ARBA00004193"/>
    </source>
</evidence>
<comment type="similarity">
    <text evidence="3 12">Belongs to the PstS family.</text>
</comment>
<keyword evidence="10 12" id="KW-0564">Palmitate</keyword>
<dbReference type="Proteomes" id="UP000037146">
    <property type="component" value="Unassembled WGS sequence"/>
</dbReference>
<dbReference type="InterPro" id="IPR011862">
    <property type="entry name" value="Phos-bd"/>
</dbReference>
<evidence type="ECO:0000256" key="4">
    <source>
        <dbReference type="ARBA" id="ARBA00011529"/>
    </source>
</evidence>
<dbReference type="CDD" id="cd13653">
    <property type="entry name" value="PBP2_phosphate_like_1"/>
    <property type="match status" value="1"/>
</dbReference>
<evidence type="ECO:0000256" key="11">
    <source>
        <dbReference type="ARBA" id="ARBA00023288"/>
    </source>
</evidence>
<evidence type="ECO:0000256" key="8">
    <source>
        <dbReference type="ARBA" id="ARBA00022729"/>
    </source>
</evidence>
<evidence type="ECO:0000313" key="16">
    <source>
        <dbReference type="Proteomes" id="UP000037146"/>
    </source>
</evidence>
<keyword evidence="16" id="KW-1185">Reference proteome</keyword>
<comment type="function">
    <text evidence="12">Involved in the system for phosphate transport across the cytoplasmic membrane.</text>
</comment>
<sequence>MKNVKSFIVAIMAIIMFIGFSFGGFIAKASAASTVSGKITIAGSTALLPLTQQAAKEFKKENPKVTVSVSGSSSIAGPQSVVKGAATIGACDWDATKPVQGFSAFSGLVAHKIAVIPFATIVHKSNPVQNLTTKQLQDIYAGTITNWKQVGGKDAQIVVVNRKHGSGTRVNFQAKALKNANFMSKGDNYKEVGKSGEMLAAVESNPNAIGYTDLAYVKGNVKAVSYNGVAATTQNVVNGKYPVWSYGYLLTKGQPKGADAEFIKFIQSSKFQNGSLKNLKFVPVSQMK</sequence>
<accession>A0A0K9H0M7</accession>
<dbReference type="EMBL" id="LFZW01000001">
    <property type="protein sequence ID" value="KMY52425.1"/>
    <property type="molecule type" value="Genomic_DNA"/>
</dbReference>
<dbReference type="PANTHER" id="PTHR30570:SF4">
    <property type="entry name" value="PHOSPHATE-BINDING PROTEIN PSTS 1"/>
    <property type="match status" value="1"/>
</dbReference>
<proteinExistence type="inferred from homology"/>
<evidence type="ECO:0000256" key="9">
    <source>
        <dbReference type="ARBA" id="ARBA00023136"/>
    </source>
</evidence>
<evidence type="ECO:0000256" key="12">
    <source>
        <dbReference type="RuleBase" id="RU367119"/>
    </source>
</evidence>
<evidence type="ECO:0000256" key="5">
    <source>
        <dbReference type="ARBA" id="ARBA00022448"/>
    </source>
</evidence>
<keyword evidence="6 12" id="KW-1003">Cell membrane</keyword>
<evidence type="ECO:0000256" key="10">
    <source>
        <dbReference type="ARBA" id="ARBA00023139"/>
    </source>
</evidence>
<evidence type="ECO:0000256" key="7">
    <source>
        <dbReference type="ARBA" id="ARBA00022592"/>
    </source>
</evidence>
<dbReference type="GO" id="GO:0005886">
    <property type="term" value="C:plasma membrane"/>
    <property type="evidence" value="ECO:0007669"/>
    <property type="project" value="UniProtKB-SubCell"/>
</dbReference>
<dbReference type="InterPro" id="IPR024370">
    <property type="entry name" value="PBP_domain"/>
</dbReference>
<dbReference type="InterPro" id="IPR050811">
    <property type="entry name" value="Phosphate_ABC_transporter"/>
</dbReference>
<keyword evidence="5 12" id="KW-0813">Transport</keyword>
<dbReference type="GO" id="GO:0042301">
    <property type="term" value="F:phosphate ion binding"/>
    <property type="evidence" value="ECO:0007669"/>
    <property type="project" value="UniProtKB-UniRule"/>
</dbReference>
<comment type="function">
    <text evidence="1">Part of the ABC transporter complex PstSACB involved in phosphate import.</text>
</comment>
<evidence type="ECO:0000256" key="6">
    <source>
        <dbReference type="ARBA" id="ARBA00022475"/>
    </source>
</evidence>
<dbReference type="PANTHER" id="PTHR30570">
    <property type="entry name" value="PERIPLASMIC PHOSPHATE BINDING COMPONENT OF PHOSPHATE ABC TRANSPORTER"/>
    <property type="match status" value="1"/>
</dbReference>
<dbReference type="RefSeq" id="WP_049683821.1">
    <property type="nucleotide sequence ID" value="NZ_LFZW01000001.1"/>
</dbReference>
<dbReference type="Pfam" id="PF12849">
    <property type="entry name" value="PBP_like_2"/>
    <property type="match status" value="1"/>
</dbReference>
<dbReference type="Gene3D" id="3.40.190.10">
    <property type="entry name" value="Periplasmic binding protein-like II"/>
    <property type="match status" value="2"/>
</dbReference>
<comment type="subunit">
    <text evidence="4 12">The complex is composed of two ATP-binding proteins (PstB), two transmembrane proteins (PstC and PstA) and a solute-binding protein (PstS).</text>
</comment>
<comment type="caution">
    <text evidence="15">The sequence shown here is derived from an EMBL/GenBank/DDBJ whole genome shotgun (WGS) entry which is preliminary data.</text>
</comment>
<dbReference type="GO" id="GO:0006817">
    <property type="term" value="P:phosphate ion transport"/>
    <property type="evidence" value="ECO:0007669"/>
    <property type="project" value="UniProtKB-UniRule"/>
</dbReference>
<organism evidence="15 16">
    <name type="scientific">Peribacillus loiseleuriae</name>
    <dbReference type="NCBI Taxonomy" id="1679170"/>
    <lineage>
        <taxon>Bacteria</taxon>
        <taxon>Bacillati</taxon>
        <taxon>Bacillota</taxon>
        <taxon>Bacilli</taxon>
        <taxon>Bacillales</taxon>
        <taxon>Bacillaceae</taxon>
        <taxon>Peribacillus</taxon>
    </lineage>
</organism>
<evidence type="ECO:0000313" key="15">
    <source>
        <dbReference type="EMBL" id="KMY52425.1"/>
    </source>
</evidence>
<evidence type="ECO:0000256" key="1">
    <source>
        <dbReference type="ARBA" id="ARBA00002841"/>
    </source>
</evidence>
<evidence type="ECO:0000256" key="3">
    <source>
        <dbReference type="ARBA" id="ARBA00008725"/>
    </source>
</evidence>
<feature type="transmembrane region" description="Helical" evidence="13">
    <location>
        <begin position="7"/>
        <end position="27"/>
    </location>
</feature>
<keyword evidence="13" id="KW-1133">Transmembrane helix</keyword>
<name>A0A0K9H0M7_9BACI</name>